<keyword evidence="3" id="KW-0479">Metal-binding</keyword>
<dbReference type="Pfam" id="PF00753">
    <property type="entry name" value="Lactamase_B"/>
    <property type="match status" value="1"/>
</dbReference>
<dbReference type="InterPro" id="IPR001279">
    <property type="entry name" value="Metallo-B-lactamas"/>
</dbReference>
<reference evidence="7 8" key="1">
    <citation type="submission" date="2020-08" db="EMBL/GenBank/DDBJ databases">
        <title>Genomic Encyclopedia of Type Strains, Phase IV (KMG-IV): sequencing the most valuable type-strain genomes for metagenomic binning, comparative biology and taxonomic classification.</title>
        <authorList>
            <person name="Goeker M."/>
        </authorList>
    </citation>
    <scope>NUCLEOTIDE SEQUENCE [LARGE SCALE GENOMIC DNA]</scope>
    <source>
        <strain evidence="7 8">DSM 17498</strain>
    </source>
</reference>
<dbReference type="Proteomes" id="UP000521227">
    <property type="component" value="Unassembled WGS sequence"/>
</dbReference>
<accession>A0A840N8S9</accession>
<evidence type="ECO:0000256" key="4">
    <source>
        <dbReference type="ARBA" id="ARBA00022801"/>
    </source>
</evidence>
<evidence type="ECO:0000256" key="1">
    <source>
        <dbReference type="ARBA" id="ARBA00001947"/>
    </source>
</evidence>
<evidence type="ECO:0000259" key="6">
    <source>
        <dbReference type="SMART" id="SM00849"/>
    </source>
</evidence>
<dbReference type="AlphaFoldDB" id="A0A840N8S9"/>
<comment type="similarity">
    <text evidence="2">Belongs to the metallo-beta-lactamase superfamily.</text>
</comment>
<dbReference type="InterPro" id="IPR051013">
    <property type="entry name" value="MBL_superfamily_lactonases"/>
</dbReference>
<dbReference type="InterPro" id="IPR036866">
    <property type="entry name" value="RibonucZ/Hydroxyglut_hydro"/>
</dbReference>
<feature type="domain" description="Metallo-beta-lactamase" evidence="6">
    <location>
        <begin position="31"/>
        <end position="237"/>
    </location>
</feature>
<comment type="cofactor">
    <cofactor evidence="1">
        <name>Zn(2+)</name>
        <dbReference type="ChEBI" id="CHEBI:29105"/>
    </cofactor>
</comment>
<comment type="caution">
    <text evidence="7">The sequence shown here is derived from an EMBL/GenBank/DDBJ whole genome shotgun (WGS) entry which is preliminary data.</text>
</comment>
<keyword evidence="4 7" id="KW-0378">Hydrolase</keyword>
<dbReference type="EMBL" id="JACHIJ010000013">
    <property type="protein sequence ID" value="MBB5055222.1"/>
    <property type="molecule type" value="Genomic_DNA"/>
</dbReference>
<dbReference type="RefSeq" id="WP_019196016.1">
    <property type="nucleotide sequence ID" value="NZ_JACHIJ010000013.1"/>
</dbReference>
<protein>
    <submittedName>
        <fullName evidence="7">Glyoxylase-like metal-dependent hydrolase (Beta-lactamase superfamily II)</fullName>
    </submittedName>
</protein>
<sequence length="253" mass="27604">MKMHVLSGGRLRMKKAIYYPDAGREETVDLPVSCILMRHAQGNVLFDTGCHPTIAENAEARWGNLAKFMTPVMSPDDNVLSGLRAVGLGPDDIDVVICSHFHTDHCGCNEFFKKATMIVHARELSAAQASDSSNSGYFAADWKTENPLKIIESAEDVFGDGRLTVIELPGHTPGTVGALVKLDRSGEFLLTSDAVSIRANLDTDHAPRNTWNVDQFLKSFAEVRKLEKAGASVICGHDAAQWSALRKGMDAYD</sequence>
<dbReference type="SMART" id="SM00849">
    <property type="entry name" value="Lactamase_B"/>
    <property type="match status" value="1"/>
</dbReference>
<organism evidence="7 8">
    <name type="scientific">Afipia massiliensis</name>
    <dbReference type="NCBI Taxonomy" id="211460"/>
    <lineage>
        <taxon>Bacteria</taxon>
        <taxon>Pseudomonadati</taxon>
        <taxon>Pseudomonadota</taxon>
        <taxon>Alphaproteobacteria</taxon>
        <taxon>Hyphomicrobiales</taxon>
        <taxon>Nitrobacteraceae</taxon>
        <taxon>Afipia</taxon>
    </lineage>
</organism>
<dbReference type="CDD" id="cd07729">
    <property type="entry name" value="AHL_lactonase_MBL-fold"/>
    <property type="match status" value="1"/>
</dbReference>
<evidence type="ECO:0000256" key="3">
    <source>
        <dbReference type="ARBA" id="ARBA00022723"/>
    </source>
</evidence>
<name>A0A840N8S9_9BRAD</name>
<dbReference type="PANTHER" id="PTHR42978:SF2">
    <property type="entry name" value="102 KBASES UNSTABLE REGION: FROM 1 TO 119443"/>
    <property type="match status" value="1"/>
</dbReference>
<dbReference type="Gene3D" id="3.60.15.10">
    <property type="entry name" value="Ribonuclease Z/Hydroxyacylglutathione hydrolase-like"/>
    <property type="match status" value="1"/>
</dbReference>
<gene>
    <name evidence="7" type="ORF">HNQ36_005233</name>
</gene>
<dbReference type="PANTHER" id="PTHR42978">
    <property type="entry name" value="QUORUM-QUENCHING LACTONASE YTNP-RELATED-RELATED"/>
    <property type="match status" value="1"/>
</dbReference>
<dbReference type="GO" id="GO:0046872">
    <property type="term" value="F:metal ion binding"/>
    <property type="evidence" value="ECO:0007669"/>
    <property type="project" value="UniProtKB-KW"/>
</dbReference>
<dbReference type="SUPFAM" id="SSF56281">
    <property type="entry name" value="Metallo-hydrolase/oxidoreductase"/>
    <property type="match status" value="1"/>
</dbReference>
<evidence type="ECO:0000256" key="5">
    <source>
        <dbReference type="ARBA" id="ARBA00022833"/>
    </source>
</evidence>
<dbReference type="GO" id="GO:0016787">
    <property type="term" value="F:hydrolase activity"/>
    <property type="evidence" value="ECO:0007669"/>
    <property type="project" value="UniProtKB-KW"/>
</dbReference>
<proteinExistence type="inferred from homology"/>
<evidence type="ECO:0000313" key="7">
    <source>
        <dbReference type="EMBL" id="MBB5055222.1"/>
    </source>
</evidence>
<evidence type="ECO:0000313" key="8">
    <source>
        <dbReference type="Proteomes" id="UP000521227"/>
    </source>
</evidence>
<evidence type="ECO:0000256" key="2">
    <source>
        <dbReference type="ARBA" id="ARBA00007749"/>
    </source>
</evidence>
<keyword evidence="5" id="KW-0862">Zinc</keyword>